<sequence>MLLEHTRHRSPLNFFVHIIDSLASYSISKLNPHLISSSSPDSLS</sequence>
<gene>
    <name evidence="1" type="ORF">UT76HP_00611</name>
</gene>
<accession>A0A2U3QW48</accession>
<evidence type="ECO:0000313" key="1">
    <source>
        <dbReference type="EMBL" id="SPR05139.1"/>
    </source>
</evidence>
<organism evidence="1 2">
    <name type="scientific">Orientia tsutsugamushi</name>
    <name type="common">Rickettsia tsutsugamushi</name>
    <dbReference type="NCBI Taxonomy" id="784"/>
    <lineage>
        <taxon>Bacteria</taxon>
        <taxon>Pseudomonadati</taxon>
        <taxon>Pseudomonadota</taxon>
        <taxon>Alphaproteobacteria</taxon>
        <taxon>Rickettsiales</taxon>
        <taxon>Rickettsiaceae</taxon>
        <taxon>Rickettsieae</taxon>
        <taxon>Orientia</taxon>
    </lineage>
</organism>
<proteinExistence type="predicted"/>
<protein>
    <submittedName>
        <fullName evidence="1">Transposase</fullName>
    </submittedName>
</protein>
<evidence type="ECO:0000313" key="2">
    <source>
        <dbReference type="Proteomes" id="UP000244943"/>
    </source>
</evidence>
<dbReference type="AlphaFoldDB" id="A0A2U3QW48"/>
<name>A0A2U3QW48_ORITS</name>
<dbReference type="EMBL" id="LS398552">
    <property type="protein sequence ID" value="SPR05139.1"/>
    <property type="molecule type" value="Genomic_DNA"/>
</dbReference>
<dbReference type="Proteomes" id="UP000244943">
    <property type="component" value="Chromosome I"/>
</dbReference>
<reference evidence="2" key="1">
    <citation type="submission" date="2018-03" db="EMBL/GenBank/DDBJ databases">
        <authorList>
            <person name="Batty M. E."/>
            <person name="Batty M E."/>
        </authorList>
    </citation>
    <scope>NUCLEOTIDE SEQUENCE [LARGE SCALE GENOMIC DNA]</scope>
</reference>